<accession>A0A3N4K4P7</accession>
<sequence length="55" mass="6332">MLLPLAGLSRLSSFEMFFFLRFSSFFLYYIALPVSAVVHANWIKSLSLAHSSRFD</sequence>
<evidence type="ECO:0000256" key="1">
    <source>
        <dbReference type="SAM" id="Phobius"/>
    </source>
</evidence>
<evidence type="ECO:0000313" key="2">
    <source>
        <dbReference type="EMBL" id="RPB05547.1"/>
    </source>
</evidence>
<dbReference type="AlphaFoldDB" id="A0A3N4K4P7"/>
<name>A0A3N4K4P7_9PEZI</name>
<keyword evidence="1" id="KW-0812">Transmembrane</keyword>
<reference evidence="2 3" key="1">
    <citation type="journal article" date="2018" name="Nat. Ecol. Evol.">
        <title>Pezizomycetes genomes reveal the molecular basis of ectomycorrhizal truffle lifestyle.</title>
        <authorList>
            <person name="Murat C."/>
            <person name="Payen T."/>
            <person name="Noel B."/>
            <person name="Kuo A."/>
            <person name="Morin E."/>
            <person name="Chen J."/>
            <person name="Kohler A."/>
            <person name="Krizsan K."/>
            <person name="Balestrini R."/>
            <person name="Da Silva C."/>
            <person name="Montanini B."/>
            <person name="Hainaut M."/>
            <person name="Levati E."/>
            <person name="Barry K.W."/>
            <person name="Belfiori B."/>
            <person name="Cichocki N."/>
            <person name="Clum A."/>
            <person name="Dockter R.B."/>
            <person name="Fauchery L."/>
            <person name="Guy J."/>
            <person name="Iotti M."/>
            <person name="Le Tacon F."/>
            <person name="Lindquist E.A."/>
            <person name="Lipzen A."/>
            <person name="Malagnac F."/>
            <person name="Mello A."/>
            <person name="Molinier V."/>
            <person name="Miyauchi S."/>
            <person name="Poulain J."/>
            <person name="Riccioni C."/>
            <person name="Rubini A."/>
            <person name="Sitrit Y."/>
            <person name="Splivallo R."/>
            <person name="Traeger S."/>
            <person name="Wang M."/>
            <person name="Zifcakova L."/>
            <person name="Wipf D."/>
            <person name="Zambonelli A."/>
            <person name="Paolocci F."/>
            <person name="Nowrousian M."/>
            <person name="Ottonello S."/>
            <person name="Baldrian P."/>
            <person name="Spatafora J.W."/>
            <person name="Henrissat B."/>
            <person name="Nagy L.G."/>
            <person name="Aury J.M."/>
            <person name="Wincker P."/>
            <person name="Grigoriev I.V."/>
            <person name="Bonfante P."/>
            <person name="Martin F.M."/>
        </authorList>
    </citation>
    <scope>NUCLEOTIDE SEQUENCE [LARGE SCALE GENOMIC DNA]</scope>
    <source>
        <strain evidence="2 3">120613-1</strain>
    </source>
</reference>
<gene>
    <name evidence="2" type="ORF">L873DRAFT_1797952</name>
</gene>
<proteinExistence type="predicted"/>
<keyword evidence="1" id="KW-0472">Membrane</keyword>
<organism evidence="2 3">
    <name type="scientific">Choiromyces venosus 120613-1</name>
    <dbReference type="NCBI Taxonomy" id="1336337"/>
    <lineage>
        <taxon>Eukaryota</taxon>
        <taxon>Fungi</taxon>
        <taxon>Dikarya</taxon>
        <taxon>Ascomycota</taxon>
        <taxon>Pezizomycotina</taxon>
        <taxon>Pezizomycetes</taxon>
        <taxon>Pezizales</taxon>
        <taxon>Tuberaceae</taxon>
        <taxon>Choiromyces</taxon>
    </lineage>
</organism>
<keyword evidence="3" id="KW-1185">Reference proteome</keyword>
<evidence type="ECO:0000313" key="3">
    <source>
        <dbReference type="Proteomes" id="UP000276215"/>
    </source>
</evidence>
<protein>
    <submittedName>
        <fullName evidence="2">Uncharacterized protein</fullName>
    </submittedName>
</protein>
<feature type="transmembrane region" description="Helical" evidence="1">
    <location>
        <begin position="20"/>
        <end position="43"/>
    </location>
</feature>
<dbReference type="EMBL" id="ML120353">
    <property type="protein sequence ID" value="RPB05547.1"/>
    <property type="molecule type" value="Genomic_DNA"/>
</dbReference>
<dbReference type="Proteomes" id="UP000276215">
    <property type="component" value="Unassembled WGS sequence"/>
</dbReference>
<keyword evidence="1" id="KW-1133">Transmembrane helix</keyword>